<keyword evidence="10" id="KW-1185">Reference proteome</keyword>
<evidence type="ECO:0000313" key="9">
    <source>
        <dbReference type="EMBL" id="GAB17348.1"/>
    </source>
</evidence>
<evidence type="ECO:0000256" key="3">
    <source>
        <dbReference type="ARBA" id="ARBA00022475"/>
    </source>
</evidence>
<dbReference type="PANTHER" id="PTHR12677">
    <property type="entry name" value="GOLGI APPARATUS MEMBRANE PROTEIN TVP38-RELATED"/>
    <property type="match status" value="1"/>
</dbReference>
<gene>
    <name evidence="9" type="ORF">GOEFS_028_00120</name>
</gene>
<evidence type="ECO:0000256" key="6">
    <source>
        <dbReference type="ARBA" id="ARBA00023136"/>
    </source>
</evidence>
<reference evidence="9 10" key="1">
    <citation type="submission" date="2011-12" db="EMBL/GenBank/DDBJ databases">
        <title>Whole genome shotgun sequence of Gordonia effusa NBRC 100432.</title>
        <authorList>
            <person name="Yoshida I."/>
            <person name="Takarada H."/>
            <person name="Hosoyama A."/>
            <person name="Tsuchikane K."/>
            <person name="Katsumata H."/>
            <person name="Yamazaki S."/>
            <person name="Fujita N."/>
        </authorList>
    </citation>
    <scope>NUCLEOTIDE SEQUENCE [LARGE SCALE GENOMIC DNA]</scope>
    <source>
        <strain evidence="9 10">NBRC 100432</strain>
    </source>
</reference>
<dbReference type="RefSeq" id="WP_007316686.1">
    <property type="nucleotide sequence ID" value="NZ_BAEH01000028.1"/>
</dbReference>
<evidence type="ECO:0000313" key="10">
    <source>
        <dbReference type="Proteomes" id="UP000035034"/>
    </source>
</evidence>
<feature type="transmembrane region" description="Helical" evidence="7">
    <location>
        <begin position="90"/>
        <end position="115"/>
    </location>
</feature>
<evidence type="ECO:0000256" key="2">
    <source>
        <dbReference type="ARBA" id="ARBA00008640"/>
    </source>
</evidence>
<dbReference type="PANTHER" id="PTHR12677:SF59">
    <property type="entry name" value="GOLGI APPARATUS MEMBRANE PROTEIN TVP38-RELATED"/>
    <property type="match status" value="1"/>
</dbReference>
<feature type="transmembrane region" description="Helical" evidence="7">
    <location>
        <begin position="175"/>
        <end position="197"/>
    </location>
</feature>
<feature type="domain" description="VTT" evidence="8">
    <location>
        <begin position="78"/>
        <end position="195"/>
    </location>
</feature>
<dbReference type="STRING" id="1077974.GOEFS_028_00120"/>
<protein>
    <recommendedName>
        <fullName evidence="7">TVP38/TMEM64 family membrane protein</fullName>
    </recommendedName>
</protein>
<keyword evidence="4 7" id="KW-0812">Transmembrane</keyword>
<evidence type="ECO:0000256" key="1">
    <source>
        <dbReference type="ARBA" id="ARBA00004651"/>
    </source>
</evidence>
<dbReference type="InterPro" id="IPR015414">
    <property type="entry name" value="TMEM64"/>
</dbReference>
<dbReference type="EMBL" id="BAEH01000028">
    <property type="protein sequence ID" value="GAB17348.1"/>
    <property type="molecule type" value="Genomic_DNA"/>
</dbReference>
<comment type="similarity">
    <text evidence="2 7">Belongs to the TVP38/TMEM64 family.</text>
</comment>
<name>H0QWZ7_9ACTN</name>
<keyword evidence="5 7" id="KW-1133">Transmembrane helix</keyword>
<keyword evidence="3 7" id="KW-1003">Cell membrane</keyword>
<accession>H0QWZ7</accession>
<organism evidence="9 10">
    <name type="scientific">Gordonia effusa NBRC 100432</name>
    <dbReference type="NCBI Taxonomy" id="1077974"/>
    <lineage>
        <taxon>Bacteria</taxon>
        <taxon>Bacillati</taxon>
        <taxon>Actinomycetota</taxon>
        <taxon>Actinomycetes</taxon>
        <taxon>Mycobacteriales</taxon>
        <taxon>Gordoniaceae</taxon>
        <taxon>Gordonia</taxon>
    </lineage>
</organism>
<evidence type="ECO:0000256" key="5">
    <source>
        <dbReference type="ARBA" id="ARBA00022989"/>
    </source>
</evidence>
<dbReference type="GO" id="GO:0005886">
    <property type="term" value="C:plasma membrane"/>
    <property type="evidence" value="ECO:0007669"/>
    <property type="project" value="UniProtKB-SubCell"/>
</dbReference>
<proteinExistence type="inferred from homology"/>
<dbReference type="InterPro" id="IPR032816">
    <property type="entry name" value="VTT_dom"/>
</dbReference>
<comment type="subcellular location">
    <subcellularLocation>
        <location evidence="1 7">Cell membrane</location>
        <topology evidence="1 7">Multi-pass membrane protein</topology>
    </subcellularLocation>
</comment>
<evidence type="ECO:0000256" key="7">
    <source>
        <dbReference type="RuleBase" id="RU366058"/>
    </source>
</evidence>
<dbReference type="Proteomes" id="UP000035034">
    <property type="component" value="Unassembled WGS sequence"/>
</dbReference>
<evidence type="ECO:0000256" key="4">
    <source>
        <dbReference type="ARBA" id="ARBA00022692"/>
    </source>
</evidence>
<feature type="transmembrane region" description="Helical" evidence="7">
    <location>
        <begin position="143"/>
        <end position="163"/>
    </location>
</feature>
<evidence type="ECO:0000259" key="8">
    <source>
        <dbReference type="Pfam" id="PF09335"/>
    </source>
</evidence>
<comment type="caution">
    <text evidence="9">The sequence shown here is derived from an EMBL/GenBank/DDBJ whole genome shotgun (WGS) entry which is preliminary data.</text>
</comment>
<keyword evidence="6 7" id="KW-0472">Membrane</keyword>
<dbReference type="AlphaFoldDB" id="H0QWZ7"/>
<sequence>MTSQQQHPTGSDAVLAADIRSTVKRRVLVGVIVILIFIGPYAILMPSADGVREWGEGLGAWFPYVFFTLYAVITIFPIPRSAFTVMSGLLFGPAIGFIGAITASTVAAVTSFLLVRAIGRNRVQPYLRRPVARAVEARLSRRGWLAVGSLRLIAACPFALANYCSALSSVRLLPFTLATVVGMAPGTAAVVFLGDALAGNVNFWLMASTVVFFGLGIFGLIVDAILPVPKDKREQLSVDAT</sequence>
<feature type="transmembrane region" description="Helical" evidence="7">
    <location>
        <begin position="60"/>
        <end position="78"/>
    </location>
</feature>
<feature type="transmembrane region" description="Helical" evidence="7">
    <location>
        <begin position="203"/>
        <end position="226"/>
    </location>
</feature>
<dbReference type="eggNOG" id="COG0398">
    <property type="taxonomic scope" value="Bacteria"/>
</dbReference>
<feature type="transmembrane region" description="Helical" evidence="7">
    <location>
        <begin position="27"/>
        <end position="48"/>
    </location>
</feature>
<dbReference type="Pfam" id="PF09335">
    <property type="entry name" value="VTT_dom"/>
    <property type="match status" value="1"/>
</dbReference>